<dbReference type="AlphaFoldDB" id="A0A2P7AUH0"/>
<evidence type="ECO:0000313" key="1">
    <source>
        <dbReference type="EMBL" id="PSH57860.1"/>
    </source>
</evidence>
<dbReference type="EMBL" id="PGGN01000002">
    <property type="protein sequence ID" value="PSH57860.1"/>
    <property type="molecule type" value="Genomic_DNA"/>
</dbReference>
<dbReference type="Proteomes" id="UP000241158">
    <property type="component" value="Unassembled WGS sequence"/>
</dbReference>
<sequence length="74" mass="8057">MLIDITDELSFVGKGGIPPCSLIRVYLIGWIDRLQTQTPLGASLAWVTATEHWQATNLDGFPIACRPGCNSDVL</sequence>
<accession>A0A2P7AUH0</accession>
<proteinExistence type="predicted"/>
<keyword evidence="2" id="KW-1185">Reference proteome</keyword>
<protein>
    <submittedName>
        <fullName evidence="1">Uncharacterized protein</fullName>
    </submittedName>
</protein>
<organism evidence="1 2">
    <name type="scientific">Phyllobacterium endophyticum</name>
    <dbReference type="NCBI Taxonomy" id="1149773"/>
    <lineage>
        <taxon>Bacteria</taxon>
        <taxon>Pseudomonadati</taxon>
        <taxon>Pseudomonadota</taxon>
        <taxon>Alphaproteobacteria</taxon>
        <taxon>Hyphomicrobiales</taxon>
        <taxon>Phyllobacteriaceae</taxon>
        <taxon>Phyllobacterium</taxon>
    </lineage>
</organism>
<comment type="caution">
    <text evidence="1">The sequence shown here is derived from an EMBL/GenBank/DDBJ whole genome shotgun (WGS) entry which is preliminary data.</text>
</comment>
<reference evidence="2" key="1">
    <citation type="submission" date="2017-11" db="EMBL/GenBank/DDBJ databases">
        <authorList>
            <person name="Kuznetsova I."/>
            <person name="Sazanova A."/>
            <person name="Chirak E."/>
            <person name="Safronova V."/>
            <person name="Willems A."/>
        </authorList>
    </citation>
    <scope>NUCLEOTIDE SEQUENCE [LARGE SCALE GENOMIC DNA]</scope>
    <source>
        <strain evidence="2">PEPV15</strain>
    </source>
</reference>
<name>A0A2P7AUH0_9HYPH</name>
<gene>
    <name evidence="1" type="ORF">CU100_09195</name>
</gene>
<evidence type="ECO:0000313" key="2">
    <source>
        <dbReference type="Proteomes" id="UP000241158"/>
    </source>
</evidence>